<evidence type="ECO:0000256" key="4">
    <source>
        <dbReference type="ARBA" id="ARBA00022989"/>
    </source>
</evidence>
<evidence type="ECO:0008006" key="9">
    <source>
        <dbReference type="Google" id="ProtNLM"/>
    </source>
</evidence>
<dbReference type="Gene3D" id="1.10.10.1740">
    <property type="entry name" value="Transmembrane protein 14-like"/>
    <property type="match status" value="1"/>
</dbReference>
<gene>
    <name evidence="7" type="ORF">BN9_119150</name>
</gene>
<evidence type="ECO:0000256" key="3">
    <source>
        <dbReference type="ARBA" id="ARBA00022692"/>
    </source>
</evidence>
<name>A0A024GUI1_9STRA</name>
<feature type="transmembrane region" description="Helical" evidence="6">
    <location>
        <begin position="29"/>
        <end position="47"/>
    </location>
</feature>
<proteinExistence type="inferred from homology"/>
<accession>A0A024GUI1</accession>
<feature type="transmembrane region" description="Helical" evidence="6">
    <location>
        <begin position="6"/>
        <end position="22"/>
    </location>
</feature>
<evidence type="ECO:0000313" key="7">
    <source>
        <dbReference type="EMBL" id="CCI50267.1"/>
    </source>
</evidence>
<dbReference type="InterPro" id="IPR044890">
    <property type="entry name" value="TMEM14_sf"/>
</dbReference>
<dbReference type="InParanoid" id="A0A024GUI1"/>
<dbReference type="PANTHER" id="PTHR12668">
    <property type="entry name" value="TRANSMEMBRANE PROTEIN 14, 15"/>
    <property type="match status" value="1"/>
</dbReference>
<dbReference type="PANTHER" id="PTHR12668:SF53">
    <property type="entry name" value="TMEM14 PROTEIN HOMOLOG YJR085C"/>
    <property type="match status" value="1"/>
</dbReference>
<dbReference type="OrthoDB" id="5620at2759"/>
<evidence type="ECO:0000256" key="2">
    <source>
        <dbReference type="ARBA" id="ARBA00007590"/>
    </source>
</evidence>
<evidence type="ECO:0000256" key="6">
    <source>
        <dbReference type="SAM" id="Phobius"/>
    </source>
</evidence>
<sequence>MAHHATYTMAIGLGIGGAMGYVKKKSLPSLIAGLTLGTGFGIAGYMLQHGNMTNGHGTALFFSTITMSAMGARAIHTRKPLPIAISVVGAASSAYHAQRFVDWIGQE</sequence>
<organism evidence="7 8">
    <name type="scientific">Albugo candida</name>
    <dbReference type="NCBI Taxonomy" id="65357"/>
    <lineage>
        <taxon>Eukaryota</taxon>
        <taxon>Sar</taxon>
        <taxon>Stramenopiles</taxon>
        <taxon>Oomycota</taxon>
        <taxon>Peronosporomycetes</taxon>
        <taxon>Albuginales</taxon>
        <taxon>Albuginaceae</taxon>
        <taxon>Albugo</taxon>
    </lineage>
</organism>
<comment type="similarity">
    <text evidence="2">Belongs to the TMEM14 family.</text>
</comment>
<keyword evidence="3 6" id="KW-0812">Transmembrane</keyword>
<protein>
    <recommendedName>
        <fullName evidence="9">Transmembrane protein 14C</fullName>
    </recommendedName>
</protein>
<reference evidence="7 8" key="1">
    <citation type="submission" date="2012-05" db="EMBL/GenBank/DDBJ databases">
        <title>Recombination and specialization in a pathogen metapopulation.</title>
        <authorList>
            <person name="Gardiner A."/>
            <person name="Kemen E."/>
            <person name="Schultz-Larsen T."/>
            <person name="MacLean D."/>
            <person name="Van Oosterhout C."/>
            <person name="Jones J.D.G."/>
        </authorList>
    </citation>
    <scope>NUCLEOTIDE SEQUENCE [LARGE SCALE GENOMIC DNA]</scope>
    <source>
        <strain evidence="7 8">Ac Nc2</strain>
    </source>
</reference>
<comment type="subcellular location">
    <subcellularLocation>
        <location evidence="1">Membrane</location>
    </subcellularLocation>
</comment>
<dbReference type="Pfam" id="PF03647">
    <property type="entry name" value="Tmemb_14"/>
    <property type="match status" value="1"/>
</dbReference>
<dbReference type="InterPro" id="IPR005349">
    <property type="entry name" value="TMEM14"/>
</dbReference>
<evidence type="ECO:0000313" key="8">
    <source>
        <dbReference type="Proteomes" id="UP000053237"/>
    </source>
</evidence>
<keyword evidence="4 6" id="KW-1133">Transmembrane helix</keyword>
<comment type="caution">
    <text evidence="7">The sequence shown here is derived from an EMBL/GenBank/DDBJ whole genome shotgun (WGS) entry which is preliminary data.</text>
</comment>
<feature type="transmembrane region" description="Helical" evidence="6">
    <location>
        <begin position="59"/>
        <end position="76"/>
    </location>
</feature>
<evidence type="ECO:0000256" key="5">
    <source>
        <dbReference type="ARBA" id="ARBA00023136"/>
    </source>
</evidence>
<dbReference type="AlphaFoldDB" id="A0A024GUI1"/>
<dbReference type="EMBL" id="CAIX01000439">
    <property type="protein sequence ID" value="CCI50267.1"/>
    <property type="molecule type" value="Genomic_DNA"/>
</dbReference>
<dbReference type="Proteomes" id="UP000053237">
    <property type="component" value="Unassembled WGS sequence"/>
</dbReference>
<keyword evidence="5 6" id="KW-0472">Membrane</keyword>
<dbReference type="GO" id="GO:0016020">
    <property type="term" value="C:membrane"/>
    <property type="evidence" value="ECO:0007669"/>
    <property type="project" value="UniProtKB-SubCell"/>
</dbReference>
<keyword evidence="8" id="KW-1185">Reference proteome</keyword>
<evidence type="ECO:0000256" key="1">
    <source>
        <dbReference type="ARBA" id="ARBA00004370"/>
    </source>
</evidence>